<evidence type="ECO:0000256" key="1">
    <source>
        <dbReference type="ARBA" id="ARBA00001709"/>
    </source>
</evidence>
<dbReference type="SUPFAM" id="SSF52096">
    <property type="entry name" value="ClpP/crotonase"/>
    <property type="match status" value="1"/>
</dbReference>
<accession>A0ABT3N5E4</accession>
<feature type="domain" description="Enoyl-CoA hydratase/isomerase" evidence="4">
    <location>
        <begin position="25"/>
        <end position="356"/>
    </location>
</feature>
<dbReference type="InterPro" id="IPR029045">
    <property type="entry name" value="ClpP/crotonase-like_dom_sf"/>
</dbReference>
<protein>
    <recommendedName>
        <fullName evidence="2">3-hydroxyisobutyryl-CoA hydrolase</fullName>
        <ecNumber evidence="2">3.1.2.4</ecNumber>
    </recommendedName>
</protein>
<dbReference type="PANTHER" id="PTHR43176:SF3">
    <property type="entry name" value="3-HYDROXYISOBUTYRYL-COA HYDROLASE, MITOCHONDRIAL"/>
    <property type="match status" value="1"/>
</dbReference>
<organism evidence="5 6">
    <name type="scientific">Desulfobotulus pelophilus</name>
    <dbReference type="NCBI Taxonomy" id="2823377"/>
    <lineage>
        <taxon>Bacteria</taxon>
        <taxon>Pseudomonadati</taxon>
        <taxon>Thermodesulfobacteriota</taxon>
        <taxon>Desulfobacteria</taxon>
        <taxon>Desulfobacterales</taxon>
        <taxon>Desulfobacteraceae</taxon>
        <taxon>Desulfobotulus</taxon>
    </lineage>
</organism>
<reference evidence="5 6" key="1">
    <citation type="submission" date="2022-11" db="EMBL/GenBank/DDBJ databases">
        <title>Desulfobotulus tamanensis H1 sp. nov. - anaerobic, alkaliphilic, sulphate reducing bacterium isolated from terrestrial mud volcano.</title>
        <authorList>
            <person name="Frolova A."/>
            <person name="Merkel A.Y."/>
            <person name="Slobodkin A.I."/>
        </authorList>
    </citation>
    <scope>NUCLEOTIDE SEQUENCE [LARGE SCALE GENOMIC DNA]</scope>
    <source>
        <strain evidence="5 6">H1</strain>
    </source>
</reference>
<dbReference type="Proteomes" id="UP001209681">
    <property type="component" value="Unassembled WGS sequence"/>
</dbReference>
<dbReference type="PANTHER" id="PTHR43176">
    <property type="entry name" value="3-HYDROXYISOBUTYRYL-COA HYDROLASE-RELATED"/>
    <property type="match status" value="1"/>
</dbReference>
<keyword evidence="6" id="KW-1185">Reference proteome</keyword>
<dbReference type="InterPro" id="IPR045004">
    <property type="entry name" value="ECH_dom"/>
</dbReference>
<keyword evidence="3" id="KW-0378">Hydrolase</keyword>
<evidence type="ECO:0000256" key="2">
    <source>
        <dbReference type="ARBA" id="ARBA00011915"/>
    </source>
</evidence>
<evidence type="ECO:0000256" key="3">
    <source>
        <dbReference type="ARBA" id="ARBA00022801"/>
    </source>
</evidence>
<evidence type="ECO:0000259" key="4">
    <source>
        <dbReference type="Pfam" id="PF16113"/>
    </source>
</evidence>
<dbReference type="CDD" id="cd06558">
    <property type="entry name" value="crotonase-like"/>
    <property type="match status" value="1"/>
</dbReference>
<dbReference type="Gene3D" id="3.90.226.10">
    <property type="entry name" value="2-enoyl-CoA Hydratase, Chain A, domain 1"/>
    <property type="match status" value="1"/>
</dbReference>
<gene>
    <name evidence="5" type="ORF">OOT00_01595</name>
</gene>
<comment type="catalytic activity">
    <reaction evidence="1">
        <text>3-hydroxy-2-methylpropanoyl-CoA + H2O = 3-hydroxy-2-methylpropanoate + CoA + H(+)</text>
        <dbReference type="Rhea" id="RHEA:20888"/>
        <dbReference type="ChEBI" id="CHEBI:11805"/>
        <dbReference type="ChEBI" id="CHEBI:15377"/>
        <dbReference type="ChEBI" id="CHEBI:15378"/>
        <dbReference type="ChEBI" id="CHEBI:57287"/>
        <dbReference type="ChEBI" id="CHEBI:57340"/>
        <dbReference type="EC" id="3.1.2.4"/>
    </reaction>
</comment>
<evidence type="ECO:0000313" key="6">
    <source>
        <dbReference type="Proteomes" id="UP001209681"/>
    </source>
</evidence>
<dbReference type="RefSeq" id="WP_265423539.1">
    <property type="nucleotide sequence ID" value="NZ_JAPFPW010000001.1"/>
</dbReference>
<comment type="caution">
    <text evidence="5">The sequence shown here is derived from an EMBL/GenBank/DDBJ whole genome shotgun (WGS) entry which is preliminary data.</text>
</comment>
<evidence type="ECO:0000313" key="5">
    <source>
        <dbReference type="EMBL" id="MCW7752676.1"/>
    </source>
</evidence>
<sequence>MWRYDGMSDIHLAFIPVGNGRKILCIRIEAEERLNTLRMETTAAIGHAVRRGDEDASVVLIWLEGAGEKAFCAGGDVRTLSRIYKEGNRESVLAFFATEYRTDYGVHMAKTPVLCFAHGIVMGGGIGLLAGSRHKVLTSGASLAMPEISIGLFPDVGATWFLNRMPRGCGRLLGLAAYRMDAADACFVGLGDRVVREEDRDGIFETLQGLQWTGNPEKDAESVDAVLAHFALPLETGLLAEKPDCLRKLADAPDPASFREILKEAAKREARFMQAVESYDKGSPFSIRLTWEQLAAGRHLSLKQAFCLELILAARCVEHPDFHEGVRTLLVDKDQKPRWKDKDTGSVDVLEIRRFFTPPWSSLHPLRDLRDPALVSGWA</sequence>
<proteinExistence type="predicted"/>
<dbReference type="EMBL" id="JAPFPW010000001">
    <property type="protein sequence ID" value="MCW7752676.1"/>
    <property type="molecule type" value="Genomic_DNA"/>
</dbReference>
<dbReference type="InterPro" id="IPR032259">
    <property type="entry name" value="HIBYL-CoA-H"/>
</dbReference>
<name>A0ABT3N5E4_9BACT</name>
<dbReference type="Pfam" id="PF16113">
    <property type="entry name" value="ECH_2"/>
    <property type="match status" value="1"/>
</dbReference>
<dbReference type="EC" id="3.1.2.4" evidence="2"/>